<keyword evidence="2" id="KW-1185">Reference proteome</keyword>
<dbReference type="SUPFAM" id="SSF141571">
    <property type="entry name" value="Pentapeptide repeat-like"/>
    <property type="match status" value="1"/>
</dbReference>
<sequence>MHFSLFRLSRALGRAQLRYGPCMDFRDLGDRRSIQRPSFELADLDENEFSFQGEFDGDELLVESGGFSHAKGEGTLARSLVRSVNLSESQLSPLELADVRFEDVDLSNASWQPVTMRRTEIIRSRTMGFRLFLESAKDVYIDGCRWDYSSIHIEGVKGALVFNDCMFREAVITGDLSNVMFRDCDLGGVEFEADKAANCDLTTSRVSDVARGLLGLRGARITAEQAGSAAILIAAEAGLTVSD</sequence>
<gene>
    <name evidence="1" type="ORF">AHOG_16940</name>
</gene>
<reference evidence="1 2" key="1">
    <citation type="submission" date="2017-07" db="EMBL/GenBank/DDBJ databases">
        <title>Complete genome sequence of Actinoalloteichus hoggarensis DSM 45943, type strain of Actinoalloteichus hoggarensis.</title>
        <authorList>
            <person name="Ruckert C."/>
            <person name="Nouioui I."/>
            <person name="Willmese J."/>
            <person name="van Wezel G."/>
            <person name="Klenk H.-P."/>
            <person name="Kalinowski J."/>
            <person name="Zotchev S.B."/>
        </authorList>
    </citation>
    <scope>NUCLEOTIDE SEQUENCE [LARGE SCALE GENOMIC DNA]</scope>
    <source>
        <strain evidence="1 2">DSM 45943</strain>
    </source>
</reference>
<dbReference type="Proteomes" id="UP000204221">
    <property type="component" value="Chromosome"/>
</dbReference>
<name>A0A221W5P9_9PSEU</name>
<dbReference type="AlphaFoldDB" id="A0A221W5P9"/>
<organism evidence="1 2">
    <name type="scientific">Actinoalloteichus hoggarensis</name>
    <dbReference type="NCBI Taxonomy" id="1470176"/>
    <lineage>
        <taxon>Bacteria</taxon>
        <taxon>Bacillati</taxon>
        <taxon>Actinomycetota</taxon>
        <taxon>Actinomycetes</taxon>
        <taxon>Pseudonocardiales</taxon>
        <taxon>Pseudonocardiaceae</taxon>
        <taxon>Actinoalloteichus</taxon>
    </lineage>
</organism>
<evidence type="ECO:0008006" key="3">
    <source>
        <dbReference type="Google" id="ProtNLM"/>
    </source>
</evidence>
<evidence type="ECO:0000313" key="2">
    <source>
        <dbReference type="Proteomes" id="UP000204221"/>
    </source>
</evidence>
<evidence type="ECO:0000313" key="1">
    <source>
        <dbReference type="EMBL" id="ASO21014.1"/>
    </source>
</evidence>
<dbReference type="EMBL" id="CP022521">
    <property type="protein sequence ID" value="ASO21014.1"/>
    <property type="molecule type" value="Genomic_DNA"/>
</dbReference>
<protein>
    <recommendedName>
        <fullName evidence="3">Pentapeptide repeats (8 copies)</fullName>
    </recommendedName>
</protein>
<accession>A0A221W5P9</accession>
<proteinExistence type="predicted"/>
<dbReference type="Gene3D" id="2.160.20.80">
    <property type="entry name" value="E3 ubiquitin-protein ligase SopA"/>
    <property type="match status" value="1"/>
</dbReference>
<dbReference type="KEGG" id="ahg:AHOG_16940"/>